<keyword evidence="3" id="KW-1185">Reference proteome</keyword>
<name>A0A7X0LNI2_9ACTN</name>
<keyword evidence="1" id="KW-0732">Signal</keyword>
<dbReference type="SUPFAM" id="SSF89392">
    <property type="entry name" value="Prokaryotic lipoproteins and lipoprotein localization factors"/>
    <property type="match status" value="1"/>
</dbReference>
<dbReference type="Gene3D" id="2.50.20.20">
    <property type="match status" value="1"/>
</dbReference>
<protein>
    <recommendedName>
        <fullName evidence="4">Lipoprotein</fullName>
    </recommendedName>
</protein>
<dbReference type="PROSITE" id="PS51257">
    <property type="entry name" value="PROKAR_LIPOPROTEIN"/>
    <property type="match status" value="1"/>
</dbReference>
<evidence type="ECO:0000256" key="1">
    <source>
        <dbReference type="SAM" id="SignalP"/>
    </source>
</evidence>
<evidence type="ECO:0008006" key="4">
    <source>
        <dbReference type="Google" id="ProtNLM"/>
    </source>
</evidence>
<feature type="chain" id="PRO_5039544149" description="Lipoprotein" evidence="1">
    <location>
        <begin position="24"/>
        <end position="315"/>
    </location>
</feature>
<reference evidence="2 3" key="1">
    <citation type="submission" date="2020-08" db="EMBL/GenBank/DDBJ databases">
        <title>Genomic Encyclopedia of Type Strains, Phase IV (KMG-IV): sequencing the most valuable type-strain genomes for metagenomic binning, comparative biology and taxonomic classification.</title>
        <authorList>
            <person name="Goeker M."/>
        </authorList>
    </citation>
    <scope>NUCLEOTIDE SEQUENCE [LARGE SCALE GENOMIC DNA]</scope>
    <source>
        <strain evidence="2 3">DSM 40141</strain>
    </source>
</reference>
<dbReference type="RefSeq" id="WP_185027988.1">
    <property type="nucleotide sequence ID" value="NZ_BNBN01000004.1"/>
</dbReference>
<dbReference type="InterPro" id="IPR029046">
    <property type="entry name" value="LolA/LolB/LppX"/>
</dbReference>
<dbReference type="AlphaFoldDB" id="A0A7X0LNI2"/>
<evidence type="ECO:0000313" key="2">
    <source>
        <dbReference type="EMBL" id="MBB6434892.1"/>
    </source>
</evidence>
<sequence>MNAVGWKRAGMSAVALVAVVGLAGCQDGAEQGGKKAAGAEAPKVQDRAGAARVLKAAYKKTADAKSAKVRMTMTMPAGMAGPEAGNIEMSGTLGWGPTIMDMTMKPQGGLAAGGKGPGQVRMIMVDEIMYMDMGAQAAAGADGKRWMKIDLKDAAAMGGKGAARQFTGSLENANQDPSQQLGMLLESPNLKHVGAENVAGVPTQHYKGTLTVAEMLKTNKDVDKQLTAVQREQLLANMNKAGIKGYDTDVWVDDNGYPAKMLLGVQSPQGTMKITMNYSDYGAEAVVQTPPAKDTVDFMEMMKELEKAGAGAEGM</sequence>
<accession>A0A7X0LNI2</accession>
<comment type="caution">
    <text evidence="2">The sequence shown here is derived from an EMBL/GenBank/DDBJ whole genome shotgun (WGS) entry which is preliminary data.</text>
</comment>
<proteinExistence type="predicted"/>
<feature type="signal peptide" evidence="1">
    <location>
        <begin position="1"/>
        <end position="23"/>
    </location>
</feature>
<gene>
    <name evidence="2" type="ORF">HNQ79_001343</name>
</gene>
<evidence type="ECO:0000313" key="3">
    <source>
        <dbReference type="Proteomes" id="UP000540423"/>
    </source>
</evidence>
<dbReference type="Proteomes" id="UP000540423">
    <property type="component" value="Unassembled WGS sequence"/>
</dbReference>
<organism evidence="2 3">
    <name type="scientific">Streptomyces candidus</name>
    <dbReference type="NCBI Taxonomy" id="67283"/>
    <lineage>
        <taxon>Bacteria</taxon>
        <taxon>Bacillati</taxon>
        <taxon>Actinomycetota</taxon>
        <taxon>Actinomycetes</taxon>
        <taxon>Kitasatosporales</taxon>
        <taxon>Streptomycetaceae</taxon>
        <taxon>Streptomyces</taxon>
    </lineage>
</organism>
<dbReference type="EMBL" id="JACHEM010000003">
    <property type="protein sequence ID" value="MBB6434892.1"/>
    <property type="molecule type" value="Genomic_DNA"/>
</dbReference>